<dbReference type="Proteomes" id="UP000000390">
    <property type="component" value="Chromosome"/>
</dbReference>
<protein>
    <recommendedName>
        <fullName evidence="6">Carboxypeptidase regulatory-like domain-containing protein</fullName>
    </recommendedName>
</protein>
<dbReference type="SUPFAM" id="SSF49452">
    <property type="entry name" value="Starch-binding domain-like"/>
    <property type="match status" value="1"/>
</dbReference>
<keyword evidence="5" id="KW-1185">Reference proteome</keyword>
<feature type="compositionally biased region" description="Acidic residues" evidence="1">
    <location>
        <begin position="37"/>
        <end position="56"/>
    </location>
</feature>
<evidence type="ECO:0000256" key="1">
    <source>
        <dbReference type="SAM" id="MobiDB-lite"/>
    </source>
</evidence>
<evidence type="ECO:0000313" key="4">
    <source>
        <dbReference type="Proteomes" id="UP000000390"/>
    </source>
</evidence>
<dbReference type="STRING" id="795797.HacjB3_03920"/>
<proteinExistence type="predicted"/>
<organism evidence="2 4">
    <name type="scientific">Halalkalicoccus jeotgali (strain DSM 18796 / CECT 7217 / JCM 14584 / KCTC 4019 / B3)</name>
    <dbReference type="NCBI Taxonomy" id="795797"/>
    <lineage>
        <taxon>Archaea</taxon>
        <taxon>Methanobacteriati</taxon>
        <taxon>Methanobacteriota</taxon>
        <taxon>Stenosarchaea group</taxon>
        <taxon>Halobacteria</taxon>
        <taxon>Halobacteriales</taxon>
        <taxon>Halococcaceae</taxon>
        <taxon>Halalkalicoccus</taxon>
    </lineage>
</organism>
<dbReference type="EMBL" id="AOHV01000040">
    <property type="protein sequence ID" value="ELY34643.1"/>
    <property type="molecule type" value="Genomic_DNA"/>
</dbReference>
<dbReference type="PROSITE" id="PS51257">
    <property type="entry name" value="PROKAR_LIPOPROTEIN"/>
    <property type="match status" value="1"/>
</dbReference>
<dbReference type="OrthoDB" id="386050at2157"/>
<dbReference type="EMBL" id="CP002062">
    <property type="protein sequence ID" value="ADJ14175.1"/>
    <property type="molecule type" value="Genomic_DNA"/>
</dbReference>
<evidence type="ECO:0000313" key="5">
    <source>
        <dbReference type="Proteomes" id="UP000011645"/>
    </source>
</evidence>
<dbReference type="InterPro" id="IPR013784">
    <property type="entry name" value="Carb-bd-like_fold"/>
</dbReference>
<reference evidence="3 5" key="2">
    <citation type="journal article" date="2014" name="PLoS Genet.">
        <title>Phylogenetically driven sequencing of extremely halophilic archaea reveals strategies for static and dynamic osmo-response.</title>
        <authorList>
            <person name="Becker E.A."/>
            <person name="Seitzer P.M."/>
            <person name="Tritt A."/>
            <person name="Larsen D."/>
            <person name="Krusor M."/>
            <person name="Yao A.I."/>
            <person name="Wu D."/>
            <person name="Madern D."/>
            <person name="Eisen J.A."/>
            <person name="Darling A.E."/>
            <person name="Facciotti M.T."/>
        </authorList>
    </citation>
    <scope>NUCLEOTIDE SEQUENCE [LARGE SCALE GENOMIC DNA]</scope>
    <source>
        <strain evidence="3">B3</strain>
        <strain evidence="5">DSM 18796 / CECT 7217 / JCM 14584 / KCTC 4019 / B3</strain>
    </source>
</reference>
<dbReference type="Gene3D" id="2.60.40.1120">
    <property type="entry name" value="Carboxypeptidase-like, regulatory domain"/>
    <property type="match status" value="1"/>
</dbReference>
<dbReference type="GeneID" id="9418583"/>
<reference evidence="2 4" key="1">
    <citation type="journal article" date="2010" name="J. Bacteriol.">
        <title>Complete genome sequence of Halalkalicoccus jeotgali B3(T), an extremely halophilic archaeon.</title>
        <authorList>
            <person name="Roh S.W."/>
            <person name="Nam Y.D."/>
            <person name="Nam S.H."/>
            <person name="Choi S.H."/>
            <person name="Park H.S."/>
            <person name="Bae J.W."/>
        </authorList>
    </citation>
    <scope>NUCLEOTIDE SEQUENCE [LARGE SCALE GENOMIC DNA]</scope>
    <source>
        <strain evidence="2">B3</strain>
        <strain evidence="4">DSM 18796 / CECT 7217 / JCM 14584 / KCTC 4019 / B3</strain>
    </source>
</reference>
<dbReference type="AlphaFoldDB" id="D8J862"/>
<sequence>MNPERHPSRRRFLAGLAVAATLAGCADENGSTGGGDEGGEEGGADDESAEDPEGDNESGAGHGAPEDGGLDVEGTNLFVRVVDGTGLAIEGATVTVSGGAIEDESFTTDADGRVIRRGVEPGEYAVTAAVGDREDRREVSLAADDDESLTFTFETAPSEGGDTGSSTGNESGTDGSNGTNETGG</sequence>
<dbReference type="RefSeq" id="WP_008417845.1">
    <property type="nucleotide sequence ID" value="NC_014297.1"/>
</dbReference>
<dbReference type="GO" id="GO:0030246">
    <property type="term" value="F:carbohydrate binding"/>
    <property type="evidence" value="ECO:0007669"/>
    <property type="project" value="InterPro"/>
</dbReference>
<dbReference type="Pfam" id="PF13620">
    <property type="entry name" value="CarboxypepD_reg"/>
    <property type="match status" value="1"/>
</dbReference>
<evidence type="ECO:0008006" key="6">
    <source>
        <dbReference type="Google" id="ProtNLM"/>
    </source>
</evidence>
<evidence type="ECO:0000313" key="3">
    <source>
        <dbReference type="EMBL" id="ELY34643.1"/>
    </source>
</evidence>
<dbReference type="Proteomes" id="UP000011645">
    <property type="component" value="Unassembled WGS sequence"/>
</dbReference>
<dbReference type="PATRIC" id="fig|795797.18.peg.789"/>
<feature type="region of interest" description="Disordered" evidence="1">
    <location>
        <begin position="25"/>
        <end position="72"/>
    </location>
</feature>
<name>D8J862_HALJB</name>
<gene>
    <name evidence="2" type="ordered locus">HacjB3_03920</name>
    <name evidence="3" type="ORF">C497_15373</name>
</gene>
<evidence type="ECO:0000313" key="2">
    <source>
        <dbReference type="EMBL" id="ADJ14175.1"/>
    </source>
</evidence>
<dbReference type="HOGENOM" id="CLU_1465048_0_0_2"/>
<accession>D8J862</accession>
<dbReference type="eggNOG" id="arCOG02488">
    <property type="taxonomic scope" value="Archaea"/>
</dbReference>
<feature type="compositionally biased region" description="Polar residues" evidence="1">
    <location>
        <begin position="164"/>
        <end position="184"/>
    </location>
</feature>
<feature type="region of interest" description="Disordered" evidence="1">
    <location>
        <begin position="146"/>
        <end position="184"/>
    </location>
</feature>
<dbReference type="KEGG" id="hje:HacjB3_03920"/>